<organism evidence="1">
    <name type="scientific">Klosneuvirus KNV1</name>
    <dbReference type="NCBI Taxonomy" id="1977640"/>
    <lineage>
        <taxon>Viruses</taxon>
        <taxon>Varidnaviria</taxon>
        <taxon>Bamfordvirae</taxon>
        <taxon>Nucleocytoviricota</taxon>
        <taxon>Megaviricetes</taxon>
        <taxon>Imitervirales</taxon>
        <taxon>Mimiviridae</taxon>
        <taxon>Klosneuvirinae</taxon>
        <taxon>Klosneuvirus</taxon>
    </lineage>
</organism>
<dbReference type="EMBL" id="KY684109">
    <property type="protein sequence ID" value="ARF11688.1"/>
    <property type="molecule type" value="Genomic_DNA"/>
</dbReference>
<name>A0A1V0SJ82_9VIRU</name>
<proteinExistence type="predicted"/>
<protein>
    <submittedName>
        <fullName evidence="1">Uncharacterized protein</fullName>
    </submittedName>
</protein>
<sequence>MLRYCSPCDEDHPIEEFYPCTTKRKSANGTVKIYHSYRCKKIDTKQKKEYTSKNKEKVLENKRQYYENNKEIISEKKKIYWENNKDYFKKTSKEYREVNKAKLKEQKNEYVQTYDGAITILVNKRVQYNKKYGKDCDIDVEYIKQLIIKQNSKCVYCQHILEIK</sequence>
<accession>A0A1V0SJ82</accession>
<gene>
    <name evidence="1" type="ORF">Klosneuvirus_2_124</name>
</gene>
<reference evidence="1" key="1">
    <citation type="journal article" date="2017" name="Science">
        <title>Giant viruses with an expanded complement of translation system components.</title>
        <authorList>
            <person name="Schulz F."/>
            <person name="Yutin N."/>
            <person name="Ivanova N.N."/>
            <person name="Ortega D.R."/>
            <person name="Lee T.K."/>
            <person name="Vierheilig J."/>
            <person name="Daims H."/>
            <person name="Horn M."/>
            <person name="Wagner M."/>
            <person name="Jensen G.J."/>
            <person name="Kyrpides N.C."/>
            <person name="Koonin E.V."/>
            <person name="Woyke T."/>
        </authorList>
    </citation>
    <scope>NUCLEOTIDE SEQUENCE</scope>
    <source>
        <strain evidence="1">KNV1</strain>
    </source>
</reference>
<evidence type="ECO:0000313" key="1">
    <source>
        <dbReference type="EMBL" id="ARF11688.1"/>
    </source>
</evidence>